<dbReference type="InterPro" id="IPR011659">
    <property type="entry name" value="WD40"/>
</dbReference>
<organism evidence="2 3">
    <name type="scientific">Streptacidiphilus cavernicola</name>
    <dbReference type="NCBI Taxonomy" id="3342716"/>
    <lineage>
        <taxon>Bacteria</taxon>
        <taxon>Bacillati</taxon>
        <taxon>Actinomycetota</taxon>
        <taxon>Actinomycetes</taxon>
        <taxon>Kitasatosporales</taxon>
        <taxon>Streptomycetaceae</taxon>
        <taxon>Streptacidiphilus</taxon>
    </lineage>
</organism>
<dbReference type="EMBL" id="JBHEZZ010000017">
    <property type="protein sequence ID" value="MFC1404966.1"/>
    <property type="molecule type" value="Genomic_DNA"/>
</dbReference>
<proteinExistence type="predicted"/>
<dbReference type="InterPro" id="IPR011042">
    <property type="entry name" value="6-blade_b-propeller_TolB-like"/>
</dbReference>
<reference evidence="2 3" key="1">
    <citation type="submission" date="2024-09" db="EMBL/GenBank/DDBJ databases">
        <authorList>
            <person name="Lee S.D."/>
        </authorList>
    </citation>
    <scope>NUCLEOTIDE SEQUENCE [LARGE SCALE GENOMIC DNA]</scope>
    <source>
        <strain evidence="2 3">N1-5</strain>
    </source>
</reference>
<gene>
    <name evidence="2" type="ORF">ACEZDJ_27155</name>
</gene>
<dbReference type="SUPFAM" id="SSF69304">
    <property type="entry name" value="Tricorn protease N-terminal domain"/>
    <property type="match status" value="1"/>
</dbReference>
<dbReference type="Gene3D" id="2.120.10.30">
    <property type="entry name" value="TolB, C-terminal domain"/>
    <property type="match status" value="2"/>
</dbReference>
<dbReference type="Proteomes" id="UP001592528">
    <property type="component" value="Unassembled WGS sequence"/>
</dbReference>
<name>A0ABV6UU43_9ACTN</name>
<sequence>MPTTSTENPDGSRLVDTAPGGGQDDGQNPAWSPDGKRIIFTSSPGPAMCTYTPSGTNTVCVDWGMDSTPTYTPDGADFIVGNIAVWGDAQQLGYIPSTYVAPTGLPPASDMKPWFASATGGDDSYPTVSTATGAVLFEHDANGATDIWTDHGNHTAGLLIADGRQPNLSPDGSTVAFVRAVGGYDQIFTQAADGTGSALQVTGGSTNHTYPKWTPDGLGMDYNANPGTTPQATVGHHLTLATKTDTVIPNGLAWVTQQPTRATSPGAASTFHATGPTRVLDTRAGTGVPAAGALAAGGILPLAVEGANGVPSTGVSAVVLNVTVTGPTASGYLTLYPEGTASPGSSNLNWTKGLTIANQVIVPVGADGEIDFANHSPGSTQVVADISGYYTSNSTGTGFTAAGPARLLDTRAAIGVATKTPVRANGTVALQVAGKGGLPAGGVSAVVLNVTATDTKAGGYVTVYPDGKAKPTASNINWTAGETIPNHVVVPVGADGKVDLATSGSGSVDLIADVLGYFSTGGSAFHSTAPTRLMDAVGSGAVPANSTRTLTVNGSTVPAGATAVVLNVTVTGPKAGGYLTVYPNGTAKPTASNLNWTTGETIPNLVTVRLVNGKLNFGVTSSGSVGVIADVFGYYGG</sequence>
<evidence type="ECO:0000256" key="1">
    <source>
        <dbReference type="SAM" id="MobiDB-lite"/>
    </source>
</evidence>
<dbReference type="Pfam" id="PF07676">
    <property type="entry name" value="PD40"/>
    <property type="match status" value="2"/>
</dbReference>
<comment type="caution">
    <text evidence="2">The sequence shown here is derived from an EMBL/GenBank/DDBJ whole genome shotgun (WGS) entry which is preliminary data.</text>
</comment>
<evidence type="ECO:0000313" key="2">
    <source>
        <dbReference type="EMBL" id="MFC1404966.1"/>
    </source>
</evidence>
<keyword evidence="3" id="KW-1185">Reference proteome</keyword>
<protein>
    <submittedName>
        <fullName evidence="2">PD40 domain-containing protein</fullName>
    </submittedName>
</protein>
<dbReference type="RefSeq" id="WP_030267064.1">
    <property type="nucleotide sequence ID" value="NZ_JBHEZZ010000017.1"/>
</dbReference>
<feature type="region of interest" description="Disordered" evidence="1">
    <location>
        <begin position="1"/>
        <end position="34"/>
    </location>
</feature>
<evidence type="ECO:0000313" key="3">
    <source>
        <dbReference type="Proteomes" id="UP001592528"/>
    </source>
</evidence>
<accession>A0ABV6UU43</accession>